<dbReference type="AlphaFoldDB" id="A0A369YAB3"/>
<dbReference type="EMBL" id="QEPN01000010">
    <property type="protein sequence ID" value="RDE69937.1"/>
    <property type="molecule type" value="Genomic_DNA"/>
</dbReference>
<dbReference type="InterPro" id="IPR029470">
    <property type="entry name" value="PDDEXK_4"/>
</dbReference>
<protein>
    <recommendedName>
        <fullName evidence="3">PD-(D/E)XK nuclease family protein</fullName>
    </recommendedName>
</protein>
<name>A0A369YAB3_9PAST</name>
<sequence>MANNINQIVDSLISINQVIENFRLQREKTELYDSNRFNPFQFMRTDEMGLSKILAFLLDPREAHGQGDLFLNSFLKYIGKNKFLAYDNIHVCVEKATSKNRRHDIFIEGFLNNKRCWIVSIENKLRFASDQEEQLKDYRDDLEKYRETEYCLIYLLVFKEPPSNNSIQKNEWEDLINERKAILLSAKDLIDWLDKTLIIAPAVKQFCQNFKKFLNEELMGNTETTNELVNYLIKNTDVLYSALNVIDSREQLYEKLMVVLVEQLQSRFESNYNKLKDYGWKCNPNGDIDARYFGIFIEQGNVSWGVGIEFDTADLRNGYYGVYCHKDENRKLYDLIWSIFDKAGLRAHFKYTRYWAMWEWMDSNIRNWDAAILRKIPSGELANQIFDLWRPLLDVISKNIEDISSLEK</sequence>
<comment type="caution">
    <text evidence="1">The sequence shown here is derived from an EMBL/GenBank/DDBJ whole genome shotgun (WGS) entry which is preliminary data.</text>
</comment>
<evidence type="ECO:0000313" key="2">
    <source>
        <dbReference type="Proteomes" id="UP000253872"/>
    </source>
</evidence>
<evidence type="ECO:0000313" key="1">
    <source>
        <dbReference type="EMBL" id="RDE69937.1"/>
    </source>
</evidence>
<dbReference type="Pfam" id="PF14281">
    <property type="entry name" value="PDDEXK_4"/>
    <property type="match status" value="1"/>
</dbReference>
<dbReference type="RefSeq" id="WP_111404276.1">
    <property type="nucleotide sequence ID" value="NZ_QEPN01000010.1"/>
</dbReference>
<reference evidence="1 2" key="1">
    <citation type="submission" date="2018-05" db="EMBL/GenBank/DDBJ databases">
        <title>Draft Genome Sequences for a Diverse set of 7 Haemophilus Species.</title>
        <authorList>
            <person name="Nichols M."/>
            <person name="Topaz N."/>
            <person name="Wang X."/>
            <person name="Wang X."/>
            <person name="Boxrud D."/>
        </authorList>
    </citation>
    <scope>NUCLEOTIDE SEQUENCE [LARGE SCALE GENOMIC DNA]</scope>
    <source>
        <strain evidence="1 2">C2002001239</strain>
    </source>
</reference>
<dbReference type="Proteomes" id="UP000253872">
    <property type="component" value="Unassembled WGS sequence"/>
</dbReference>
<evidence type="ECO:0008006" key="3">
    <source>
        <dbReference type="Google" id="ProtNLM"/>
    </source>
</evidence>
<proteinExistence type="predicted"/>
<organism evidence="1 2">
    <name type="scientific">Haemophilus sputorum</name>
    <dbReference type="NCBI Taxonomy" id="1078480"/>
    <lineage>
        <taxon>Bacteria</taxon>
        <taxon>Pseudomonadati</taxon>
        <taxon>Pseudomonadota</taxon>
        <taxon>Gammaproteobacteria</taxon>
        <taxon>Pasteurellales</taxon>
        <taxon>Pasteurellaceae</taxon>
        <taxon>Haemophilus</taxon>
    </lineage>
</organism>
<accession>A0A369YAB3</accession>
<gene>
    <name evidence="1" type="ORF">DPV93_09850</name>
</gene>